<dbReference type="EMBL" id="KZ613947">
    <property type="protein sequence ID" value="PMD38612.1"/>
    <property type="molecule type" value="Genomic_DNA"/>
</dbReference>
<dbReference type="Gene3D" id="3.40.50.10840">
    <property type="entry name" value="Putative sugar-binding, N-terminal domain"/>
    <property type="match status" value="1"/>
</dbReference>
<feature type="domain" description="Four-carbon acid sugar kinase N-terminal" evidence="8">
    <location>
        <begin position="675"/>
        <end position="912"/>
    </location>
</feature>
<dbReference type="InterPro" id="IPR013328">
    <property type="entry name" value="6PGD_dom2"/>
</dbReference>
<evidence type="ECO:0000259" key="8">
    <source>
        <dbReference type="Pfam" id="PF07005"/>
    </source>
</evidence>
<feature type="domain" description="Four-carbon acid sugar kinase nucleotide binding" evidence="10">
    <location>
        <begin position="937"/>
        <end position="1103"/>
    </location>
</feature>
<evidence type="ECO:0000256" key="5">
    <source>
        <dbReference type="ARBA" id="ARBA00022840"/>
    </source>
</evidence>
<dbReference type="PROSITE" id="PS00895">
    <property type="entry name" value="3_HYDROXYISOBUT_DH"/>
    <property type="match status" value="2"/>
</dbReference>
<evidence type="ECO:0000259" key="7">
    <source>
        <dbReference type="Pfam" id="PF03446"/>
    </source>
</evidence>
<evidence type="ECO:0000259" key="10">
    <source>
        <dbReference type="Pfam" id="PF17042"/>
    </source>
</evidence>
<dbReference type="Proteomes" id="UP000235786">
    <property type="component" value="Unassembled WGS sequence"/>
</dbReference>
<dbReference type="Pfam" id="PF07005">
    <property type="entry name" value="SBD_N"/>
    <property type="match status" value="1"/>
</dbReference>
<evidence type="ECO:0000256" key="4">
    <source>
        <dbReference type="ARBA" id="ARBA00022777"/>
    </source>
</evidence>
<feature type="domain" description="6-phosphogluconate dehydrogenase NADP-binding" evidence="7">
    <location>
        <begin position="325"/>
        <end position="486"/>
    </location>
</feature>
<evidence type="ECO:0000256" key="3">
    <source>
        <dbReference type="ARBA" id="ARBA00022741"/>
    </source>
</evidence>
<reference evidence="11 12" key="1">
    <citation type="submission" date="2016-04" db="EMBL/GenBank/DDBJ databases">
        <title>A degradative enzymes factory behind the ericoid mycorrhizal symbiosis.</title>
        <authorList>
            <consortium name="DOE Joint Genome Institute"/>
            <person name="Martino E."/>
            <person name="Morin E."/>
            <person name="Grelet G."/>
            <person name="Kuo A."/>
            <person name="Kohler A."/>
            <person name="Daghino S."/>
            <person name="Barry K."/>
            <person name="Choi C."/>
            <person name="Cichocki N."/>
            <person name="Clum A."/>
            <person name="Copeland A."/>
            <person name="Hainaut M."/>
            <person name="Haridas S."/>
            <person name="Labutti K."/>
            <person name="Lindquist E."/>
            <person name="Lipzen A."/>
            <person name="Khouja H.-R."/>
            <person name="Murat C."/>
            <person name="Ohm R."/>
            <person name="Olson A."/>
            <person name="Spatafora J."/>
            <person name="Veneault-Fourrey C."/>
            <person name="Henrissat B."/>
            <person name="Grigoriev I."/>
            <person name="Martin F."/>
            <person name="Perotto S."/>
        </authorList>
    </citation>
    <scope>NUCLEOTIDE SEQUENCE [LARGE SCALE GENOMIC DNA]</scope>
    <source>
        <strain evidence="11 12">F</strain>
    </source>
</reference>
<dbReference type="InterPro" id="IPR031475">
    <property type="entry name" value="NBD_C"/>
</dbReference>
<accession>A0A2J6RJC1</accession>
<dbReference type="PANTHER" id="PTHR43060">
    <property type="entry name" value="3-HYDROXYISOBUTYRATE DEHYDROGENASE-LIKE 1, MITOCHONDRIAL-RELATED"/>
    <property type="match status" value="1"/>
</dbReference>
<dbReference type="Pfam" id="PF14833">
    <property type="entry name" value="NAD_binding_11"/>
    <property type="match status" value="2"/>
</dbReference>
<dbReference type="GO" id="GO:0016491">
    <property type="term" value="F:oxidoreductase activity"/>
    <property type="evidence" value="ECO:0007669"/>
    <property type="project" value="InterPro"/>
</dbReference>
<dbReference type="AlphaFoldDB" id="A0A2J6RJC1"/>
<organism evidence="11 12">
    <name type="scientific">Hyaloscypha variabilis (strain UAMH 11265 / GT02V1 / F)</name>
    <name type="common">Meliniomyces variabilis</name>
    <dbReference type="NCBI Taxonomy" id="1149755"/>
    <lineage>
        <taxon>Eukaryota</taxon>
        <taxon>Fungi</taxon>
        <taxon>Dikarya</taxon>
        <taxon>Ascomycota</taxon>
        <taxon>Pezizomycotina</taxon>
        <taxon>Leotiomycetes</taxon>
        <taxon>Helotiales</taxon>
        <taxon>Hyaloscyphaceae</taxon>
        <taxon>Hyaloscypha</taxon>
        <taxon>Hyaloscypha variabilis</taxon>
    </lineage>
</organism>
<keyword evidence="5" id="KW-0067">ATP-binding</keyword>
<evidence type="ECO:0000256" key="1">
    <source>
        <dbReference type="ARBA" id="ARBA00005715"/>
    </source>
</evidence>
<name>A0A2J6RJC1_HYAVF</name>
<gene>
    <name evidence="11" type="ORF">L207DRAFT_597186</name>
</gene>
<evidence type="ECO:0000313" key="11">
    <source>
        <dbReference type="EMBL" id="PMD38612.1"/>
    </source>
</evidence>
<evidence type="ECO:0000313" key="12">
    <source>
        <dbReference type="Proteomes" id="UP000235786"/>
    </source>
</evidence>
<evidence type="ECO:0000259" key="9">
    <source>
        <dbReference type="Pfam" id="PF14833"/>
    </source>
</evidence>
<dbReference type="InterPro" id="IPR042213">
    <property type="entry name" value="NBD_C_sf"/>
</dbReference>
<protein>
    <submittedName>
        <fullName evidence="11">3-hydroxyisobutyrate dehydrogenase</fullName>
    </submittedName>
</protein>
<dbReference type="InterPro" id="IPR008927">
    <property type="entry name" value="6-PGluconate_DH-like_C_sf"/>
</dbReference>
<dbReference type="InterPro" id="IPR002204">
    <property type="entry name" value="3-OH-isobutyrate_DH-rel_CS"/>
</dbReference>
<dbReference type="SUPFAM" id="SSF48179">
    <property type="entry name" value="6-phosphogluconate dehydrogenase C-terminal domain-like"/>
    <property type="match status" value="2"/>
</dbReference>
<dbReference type="STRING" id="1149755.A0A2J6RJC1"/>
<dbReference type="Pfam" id="PF03446">
    <property type="entry name" value="NAD_binding_2"/>
    <property type="match status" value="2"/>
</dbReference>
<dbReference type="GO" id="GO:0005524">
    <property type="term" value="F:ATP binding"/>
    <property type="evidence" value="ECO:0007669"/>
    <property type="project" value="UniProtKB-KW"/>
</dbReference>
<proteinExistence type="inferred from homology"/>
<dbReference type="InterPro" id="IPR029154">
    <property type="entry name" value="HIBADH-like_NADP-bd"/>
</dbReference>
<dbReference type="InterPro" id="IPR036291">
    <property type="entry name" value="NAD(P)-bd_dom_sf"/>
</dbReference>
<dbReference type="OrthoDB" id="48988at2759"/>
<dbReference type="GO" id="GO:0016301">
    <property type="term" value="F:kinase activity"/>
    <property type="evidence" value="ECO:0007669"/>
    <property type="project" value="UniProtKB-KW"/>
</dbReference>
<keyword evidence="12" id="KW-1185">Reference proteome</keyword>
<dbReference type="PANTHER" id="PTHR43060:SF17">
    <property type="entry name" value="L-THREONATE DEHYDROGENASE"/>
    <property type="match status" value="1"/>
</dbReference>
<evidence type="ECO:0000256" key="6">
    <source>
        <dbReference type="ARBA" id="ARBA00023277"/>
    </source>
</evidence>
<dbReference type="InterPro" id="IPR006115">
    <property type="entry name" value="6PGDH_NADP-bd"/>
</dbReference>
<sequence length="1116" mass="118856">MTSTKVAFVGLGAMGFGMASHLVKKGYDVIGYDVYKPTCVRFQQAGGRVAQSPREAALEAKTLICMVTSSQQVDSVLFDSENGAVEVLPLNASIIICSTVQSAYLTEIRSRLDCIGRNDISLVDSPVSGGTVRAAKGTLTILVSASPGALRQHRGILSDLSEKLFIIPGGIGAASNVKMVNQLLAGVHIAAAAEAMGLAVRMGLNTRRVYEIIVNAAGNSWMFENRVPHMLDNDWTPRSALDIFVKDMGIVTSSARLQGFPLPLASAAEQLYLSASLSGYGKEDDSGLVRLFTPGNESAVHDNGKLDVATEDRLTPTLTPNEIKKVGFIGLGAMGLGMATSLIKGGFQVSGYDLSPKPVLKFLSAGGKAEAANSPTEAASHADIVVLMVQAASQVEDVLFGSGNVAERLPIGAVVIISSTIAPSFARKIDTRLRDLGKDLCLVDAPVSGGVAKAAEGLLTIICSATKTAMSKATPVLLAMSGKPENIYFVGGGVGAASSVKLINQLLAGVHIVAAAEAIAFGAKMGLETQKVYEIIKNAAGGSWMFENRVPAMLSEDWTPHSMLAIFVKDLSIVLDESKRLGFPASLTAAAHQTNLMGASYGWAQEADGGIVRLWELITGVSVSKSARPQEIPFTPREYPKLPLNETLDALPAEYEGDVLRSIKEQISDQKTPLLVILDDDPTGTQTCHDISVLTVWDIETLQLEFKTAERGFFILTNSRAFPPKEAKKLVETICQNIQNAAQATGKTFEIVLRGDSTLRGHFPEEPETVEAILGKGNIDAWILAPFFYQGGRYTINDVHYVAEGDTLVPASQTPFARDATFGYKSSNLRDYVLEKAGSKFTVDDFVSISIEDIRLGIDHVTEKLLKATKGSVVIVNAAAETDMHVFAAGILAAEQKGRKYICRTGAAFVSSRLGITGIPPLSAESLNINNTTTGGLIIAGSYVPKTTLQLQSLRTRRASKLYVIELPVAKLIHSLEAVTDFVSKAVEHASQSLQNGQDVLIMTSRDLVVGQDPVSSLGIGGLVAEILVRIMLGIEVRPRYVIAKGGITSSDMATKGLKMKRAVIVGQAAAGVPLWKCDEGTSRHRGVPFVVFPGNVGGENTLAELVERWALPKYS</sequence>
<dbReference type="SUPFAM" id="SSF51735">
    <property type="entry name" value="NAD(P)-binding Rossmann-fold domains"/>
    <property type="match status" value="2"/>
</dbReference>
<dbReference type="GO" id="GO:0051287">
    <property type="term" value="F:NAD binding"/>
    <property type="evidence" value="ECO:0007669"/>
    <property type="project" value="InterPro"/>
</dbReference>
<dbReference type="GO" id="GO:0050661">
    <property type="term" value="F:NADP binding"/>
    <property type="evidence" value="ECO:0007669"/>
    <property type="project" value="InterPro"/>
</dbReference>
<dbReference type="InterPro" id="IPR037051">
    <property type="entry name" value="4-carb_acid_sugar_kinase_N_sf"/>
</dbReference>
<keyword evidence="2" id="KW-0808">Transferase</keyword>
<dbReference type="Gene3D" id="3.40.980.20">
    <property type="entry name" value="Four-carbon acid sugar kinase, nucleotide binding domain"/>
    <property type="match status" value="1"/>
</dbReference>
<feature type="domain" description="6-phosphogluconate dehydrogenase NADP-binding" evidence="7">
    <location>
        <begin position="5"/>
        <end position="165"/>
    </location>
</feature>
<feature type="domain" description="3-hydroxyisobutyrate dehydrogenase-like NAD-binding" evidence="9">
    <location>
        <begin position="495"/>
        <end position="613"/>
    </location>
</feature>
<evidence type="ECO:0000256" key="2">
    <source>
        <dbReference type="ARBA" id="ARBA00022679"/>
    </source>
</evidence>
<dbReference type="Gene3D" id="3.40.50.720">
    <property type="entry name" value="NAD(P)-binding Rossmann-like Domain"/>
    <property type="match status" value="2"/>
</dbReference>
<keyword evidence="4" id="KW-0418">Kinase</keyword>
<comment type="similarity">
    <text evidence="1">Belongs to the four-carbon acid sugar kinase family.</text>
</comment>
<keyword evidence="6" id="KW-0119">Carbohydrate metabolism</keyword>
<dbReference type="Pfam" id="PF17042">
    <property type="entry name" value="NBD_C"/>
    <property type="match status" value="1"/>
</dbReference>
<dbReference type="Gene3D" id="1.10.1040.10">
    <property type="entry name" value="N-(1-d-carboxylethyl)-l-norvaline Dehydrogenase, domain 2"/>
    <property type="match status" value="2"/>
</dbReference>
<keyword evidence="3" id="KW-0547">Nucleotide-binding</keyword>
<dbReference type="InterPro" id="IPR010737">
    <property type="entry name" value="4-carb_acid_sugar_kinase_N"/>
</dbReference>
<dbReference type="SUPFAM" id="SSF142764">
    <property type="entry name" value="YgbK-like"/>
    <property type="match status" value="1"/>
</dbReference>
<feature type="domain" description="3-hydroxyisobutyrate dehydrogenase-like NAD-binding" evidence="9">
    <location>
        <begin position="172"/>
        <end position="291"/>
    </location>
</feature>